<dbReference type="SUPFAM" id="SSF50800">
    <property type="entry name" value="PK beta-barrel domain-like"/>
    <property type="match status" value="1"/>
</dbReference>
<evidence type="ECO:0000259" key="1">
    <source>
        <dbReference type="PROSITE" id="PS51340"/>
    </source>
</evidence>
<evidence type="ECO:0000313" key="2">
    <source>
        <dbReference type="EMBL" id="MDT0263317.1"/>
    </source>
</evidence>
<dbReference type="Proteomes" id="UP001183176">
    <property type="component" value="Unassembled WGS sequence"/>
</dbReference>
<dbReference type="EMBL" id="JAVREH010000035">
    <property type="protein sequence ID" value="MDT0263317.1"/>
    <property type="molecule type" value="Genomic_DNA"/>
</dbReference>
<dbReference type="Pfam" id="PF03473">
    <property type="entry name" value="MOSC"/>
    <property type="match status" value="1"/>
</dbReference>
<comment type="caution">
    <text evidence="2">The sequence shown here is derived from an EMBL/GenBank/DDBJ whole genome shotgun (WGS) entry which is preliminary data.</text>
</comment>
<accession>A0ABU2JEF8</accession>
<dbReference type="InterPro" id="IPR011037">
    <property type="entry name" value="Pyrv_Knase-like_insert_dom_sf"/>
</dbReference>
<feature type="domain" description="MOSC" evidence="1">
    <location>
        <begin position="12"/>
        <end position="210"/>
    </location>
</feature>
<dbReference type="Gene3D" id="2.40.33.20">
    <property type="entry name" value="PK beta-barrel domain-like"/>
    <property type="match status" value="1"/>
</dbReference>
<sequence>MHVSELWRFPVKSLRGEQLSTATLTDDGVAGDRLVHVQSDYGVVTARSRSALLGLSATTAPDGQVLVNGLPWQDPRVAELVRAAVRADVALVPYQGPERFDVLNLLVATDGSIEAFGYDSRRLRPNIVISGVAGLAERGWPGMALRVGDAVIGVYSVRSRCVITTIDPDTGEQDPDVLRKIQREFDLKLALNCWVAAPGDIRVGDEVELVELELPKPEPKGWIIGAPYTLTRAPG</sequence>
<dbReference type="RefSeq" id="WP_311424464.1">
    <property type="nucleotide sequence ID" value="NZ_JAVREH010000035.1"/>
</dbReference>
<name>A0ABU2JEF8_9ACTN</name>
<keyword evidence="3" id="KW-1185">Reference proteome</keyword>
<dbReference type="InterPro" id="IPR005302">
    <property type="entry name" value="MoCF_Sase_C"/>
</dbReference>
<reference evidence="3" key="1">
    <citation type="submission" date="2023-07" db="EMBL/GenBank/DDBJ databases">
        <title>30 novel species of actinomycetes from the DSMZ collection.</title>
        <authorList>
            <person name="Nouioui I."/>
        </authorList>
    </citation>
    <scope>NUCLEOTIDE SEQUENCE [LARGE SCALE GENOMIC DNA]</scope>
    <source>
        <strain evidence="3">DSM 44399</strain>
    </source>
</reference>
<protein>
    <submittedName>
        <fullName evidence="2">MOSC domain-containing protein</fullName>
    </submittedName>
</protein>
<evidence type="ECO:0000313" key="3">
    <source>
        <dbReference type="Proteomes" id="UP001183176"/>
    </source>
</evidence>
<dbReference type="InterPro" id="IPR005303">
    <property type="entry name" value="MOCOS_middle"/>
</dbReference>
<dbReference type="PROSITE" id="PS51340">
    <property type="entry name" value="MOSC"/>
    <property type="match status" value="1"/>
</dbReference>
<organism evidence="2 3">
    <name type="scientific">Jatrophihabitans lederbergiae</name>
    <dbReference type="NCBI Taxonomy" id="3075547"/>
    <lineage>
        <taxon>Bacteria</taxon>
        <taxon>Bacillati</taxon>
        <taxon>Actinomycetota</taxon>
        <taxon>Actinomycetes</taxon>
        <taxon>Jatrophihabitantales</taxon>
        <taxon>Jatrophihabitantaceae</taxon>
        <taxon>Jatrophihabitans</taxon>
    </lineage>
</organism>
<gene>
    <name evidence="2" type="ORF">RM423_18185</name>
</gene>
<dbReference type="Pfam" id="PF03476">
    <property type="entry name" value="MOSC_N"/>
    <property type="match status" value="1"/>
</dbReference>
<proteinExistence type="predicted"/>